<dbReference type="KEGG" id="aba:Acid345_3423"/>
<sequence>MAATADTQEQIARAQLGIPVPFCFGPVIGAGNTIIQHQLADGTIVAMIALHEGEGDGIDALFINKKRVDHTDTTLVHYHPGTDGILGDGMIPISTGGDQRVDLFYNDLPSTVKKVTFSRTAYIALKVPPDPGAPDAGLEVLGFYRSLKCKQFDNTGTQTAYAYTMNHAWHAFEMCLRFFVRPEMLIGAALTAAELARFDFPSFYDSAQYFDEALSSGAKRFEGGVAVAQATTWANLQEQVLRMCRSYMIEVNGKICLYADKPRTPVFTLSAKHTVPGSWTPDKSNIRGSANYIQGQFRDLNAKASMLIAGDGLTRAGNVVTASLVNGDGDPSYFDGKVGDGIQIQGALDPSFDLEGAVASIVSGAITVAQTGPDASSGLGTVSHIETKYAQRVVTLNHDRHQLAVGTRGVGMTAMRKRKSLQLDYGNNTWERVSRLVQFECYRYIGMDADPYFAPWDATVQAFFEAQDDDGNLFAKVCPGDVITVDGSVSEEDQGDYEVIEAELPQITVGGDSGSGNKGTAFAVNLSLKRVVDDSFTDVPLPEDDTDFGSVEPGTGFGGRNYVVRSNPLTAHDAGSDVTINIANFNIGFDTHSPDPYYFGSTSAHKVFATTYYIYVLDPFGNGGSCAFKAVLALDSSLEDAGWLFVGSILTPADGAADTDCNNDGGGGDSSLVPNVSMPTAYDDGGLVPGTSLADVYDGNPRTSADLGCFGGRDPDFNPINDAEAVWRDFTAIAGLGSMTTVNLKVISAGTGTGLTVSYSLDGGSTWTTIRTGGGWDKVTDTVPLTPAVDLSQLRVKGHAHQGLTSGMGCDLEVYQAWVEA</sequence>
<accession>Q1IL26</accession>
<keyword evidence="2" id="KW-1185">Reference proteome</keyword>
<gene>
    <name evidence="1" type="ordered locus">Acid345_3423</name>
</gene>
<dbReference type="Proteomes" id="UP000002432">
    <property type="component" value="Chromosome"/>
</dbReference>
<name>Q1IL26_KORVE</name>
<proteinExistence type="predicted"/>
<dbReference type="RefSeq" id="WP_011524223.1">
    <property type="nucleotide sequence ID" value="NC_008009.1"/>
</dbReference>
<dbReference type="HOGENOM" id="CLU_344459_0_0_0"/>
<reference evidence="1 2" key="1">
    <citation type="journal article" date="2009" name="Appl. Environ. Microbiol.">
        <title>Three genomes from the phylum Acidobacteria provide insight into the lifestyles of these microorganisms in soils.</title>
        <authorList>
            <person name="Ward N.L."/>
            <person name="Challacombe J.F."/>
            <person name="Janssen P.H."/>
            <person name="Henrissat B."/>
            <person name="Coutinho P.M."/>
            <person name="Wu M."/>
            <person name="Xie G."/>
            <person name="Haft D.H."/>
            <person name="Sait M."/>
            <person name="Badger J."/>
            <person name="Barabote R.D."/>
            <person name="Bradley B."/>
            <person name="Brettin T.S."/>
            <person name="Brinkac L.M."/>
            <person name="Bruce D."/>
            <person name="Creasy T."/>
            <person name="Daugherty S.C."/>
            <person name="Davidsen T.M."/>
            <person name="DeBoy R.T."/>
            <person name="Detter J.C."/>
            <person name="Dodson R.J."/>
            <person name="Durkin A.S."/>
            <person name="Ganapathy A."/>
            <person name="Gwinn-Giglio M."/>
            <person name="Han C.S."/>
            <person name="Khouri H."/>
            <person name="Kiss H."/>
            <person name="Kothari S.P."/>
            <person name="Madupu R."/>
            <person name="Nelson K.E."/>
            <person name="Nelson W.C."/>
            <person name="Paulsen I."/>
            <person name="Penn K."/>
            <person name="Ren Q."/>
            <person name="Rosovitz M.J."/>
            <person name="Selengut J.D."/>
            <person name="Shrivastava S."/>
            <person name="Sullivan S.A."/>
            <person name="Tapia R."/>
            <person name="Thompson L.S."/>
            <person name="Watkins K.L."/>
            <person name="Yang Q."/>
            <person name="Yu C."/>
            <person name="Zafar N."/>
            <person name="Zhou L."/>
            <person name="Kuske C.R."/>
        </authorList>
    </citation>
    <scope>NUCLEOTIDE SEQUENCE [LARGE SCALE GENOMIC DNA]</scope>
    <source>
        <strain evidence="1 2">Ellin345</strain>
    </source>
</reference>
<dbReference type="STRING" id="204669.Acid345_3423"/>
<dbReference type="EMBL" id="CP000360">
    <property type="protein sequence ID" value="ABF42424.1"/>
    <property type="molecule type" value="Genomic_DNA"/>
</dbReference>
<dbReference type="EnsemblBacteria" id="ABF42424">
    <property type="protein sequence ID" value="ABF42424"/>
    <property type="gene ID" value="Acid345_3423"/>
</dbReference>
<protein>
    <submittedName>
        <fullName evidence="1">Uncharacterized protein</fullName>
    </submittedName>
</protein>
<organism evidence="1 2">
    <name type="scientific">Koribacter versatilis (strain Ellin345)</name>
    <dbReference type="NCBI Taxonomy" id="204669"/>
    <lineage>
        <taxon>Bacteria</taxon>
        <taxon>Pseudomonadati</taxon>
        <taxon>Acidobacteriota</taxon>
        <taxon>Terriglobia</taxon>
        <taxon>Terriglobales</taxon>
        <taxon>Candidatus Korobacteraceae</taxon>
        <taxon>Candidatus Korobacter</taxon>
    </lineage>
</organism>
<dbReference type="AlphaFoldDB" id="Q1IL26"/>
<evidence type="ECO:0000313" key="1">
    <source>
        <dbReference type="EMBL" id="ABF42424.1"/>
    </source>
</evidence>
<evidence type="ECO:0000313" key="2">
    <source>
        <dbReference type="Proteomes" id="UP000002432"/>
    </source>
</evidence>